<evidence type="ECO:0000313" key="2">
    <source>
        <dbReference type="EMBL" id="ADG75635.1"/>
    </source>
</evidence>
<reference evidence="2 3" key="1">
    <citation type="journal article" date="2010" name="Stand. Genomic Sci.">
        <title>Complete genome sequence of Cellulomonas flavigena type strain (134).</title>
        <authorList>
            <person name="Abt B."/>
            <person name="Foster B."/>
            <person name="Lapidus A."/>
            <person name="Clum A."/>
            <person name="Sun H."/>
            <person name="Pukall R."/>
            <person name="Lucas S."/>
            <person name="Glavina Del Rio T."/>
            <person name="Nolan M."/>
            <person name="Tice H."/>
            <person name="Cheng J.F."/>
            <person name="Pitluck S."/>
            <person name="Liolios K."/>
            <person name="Ivanova N."/>
            <person name="Mavromatis K."/>
            <person name="Ovchinnikova G."/>
            <person name="Pati A."/>
            <person name="Goodwin L."/>
            <person name="Chen A."/>
            <person name="Palaniappan K."/>
            <person name="Land M."/>
            <person name="Hauser L."/>
            <person name="Chang Y.J."/>
            <person name="Jeffries C.D."/>
            <person name="Rohde M."/>
            <person name="Goker M."/>
            <person name="Woyke T."/>
            <person name="Bristow J."/>
            <person name="Eisen J.A."/>
            <person name="Markowitz V."/>
            <person name="Hugenholtz P."/>
            <person name="Kyrpides N.C."/>
            <person name="Klenk H.P."/>
        </authorList>
    </citation>
    <scope>NUCLEOTIDE SEQUENCE [LARGE SCALE GENOMIC DNA]</scope>
    <source>
        <strain evidence="3">ATCC 482 / DSM 20109 / BCRC 11376 / JCM 18109 / NBRC 3775 / NCIMB 8073 / NRS 134</strain>
    </source>
</reference>
<dbReference type="Proteomes" id="UP000000849">
    <property type="component" value="Chromosome"/>
</dbReference>
<proteinExistence type="predicted"/>
<keyword evidence="1" id="KW-0812">Transmembrane</keyword>
<accession>D5UJJ7</accession>
<feature type="transmembrane region" description="Helical" evidence="1">
    <location>
        <begin position="31"/>
        <end position="49"/>
    </location>
</feature>
<sequence length="145" mass="15363">MYTFLRRAVTSVLVAGGLALTSTGVVRVEDHVTPAVLMAVLAGGAVLLYRRPRRGRATFEELLVVHEPAFAGGVVPTQRTTPPPHCAIPAPRTSPEEVMPIGGHVVGALGPWHTARASGLTRHGVRHCVVPRGRLPHQRRAPGGS</sequence>
<dbReference type="EMBL" id="CP001964">
    <property type="protein sequence ID" value="ADG75635.1"/>
    <property type="molecule type" value="Genomic_DNA"/>
</dbReference>
<keyword evidence="1" id="KW-1133">Transmembrane helix</keyword>
<protein>
    <submittedName>
        <fullName evidence="2">Uncharacterized protein</fullName>
    </submittedName>
</protein>
<dbReference type="KEGG" id="cfl:Cfla_2749"/>
<keyword evidence="3" id="KW-1185">Reference proteome</keyword>
<organism evidence="2 3">
    <name type="scientific">Cellulomonas flavigena (strain ATCC 482 / DSM 20109 / BCRC 11376 / JCM 18109 / NBRC 3775 / NCIMB 8073 / NRS 134)</name>
    <dbReference type="NCBI Taxonomy" id="446466"/>
    <lineage>
        <taxon>Bacteria</taxon>
        <taxon>Bacillati</taxon>
        <taxon>Actinomycetota</taxon>
        <taxon>Actinomycetes</taxon>
        <taxon>Micrococcales</taxon>
        <taxon>Cellulomonadaceae</taxon>
        <taxon>Cellulomonas</taxon>
    </lineage>
</organism>
<dbReference type="RefSeq" id="WP_013117966.1">
    <property type="nucleotide sequence ID" value="NC_014151.1"/>
</dbReference>
<name>D5UJJ7_CELFN</name>
<evidence type="ECO:0000256" key="1">
    <source>
        <dbReference type="SAM" id="Phobius"/>
    </source>
</evidence>
<dbReference type="HOGENOM" id="CLU_1783406_0_0_11"/>
<keyword evidence="1" id="KW-0472">Membrane</keyword>
<dbReference type="AlphaFoldDB" id="D5UJJ7"/>
<gene>
    <name evidence="2" type="ordered locus">Cfla_2749</name>
</gene>
<evidence type="ECO:0000313" key="3">
    <source>
        <dbReference type="Proteomes" id="UP000000849"/>
    </source>
</evidence>